<feature type="compositionally biased region" description="Basic residues" evidence="1">
    <location>
        <begin position="1"/>
        <end position="10"/>
    </location>
</feature>
<evidence type="ECO:0000313" key="2">
    <source>
        <dbReference type="EMBL" id="KAF6226711.1"/>
    </source>
</evidence>
<dbReference type="AlphaFoldDB" id="A0A8H6CP92"/>
<dbReference type="OrthoDB" id="4369670at2759"/>
<feature type="compositionally biased region" description="Polar residues" evidence="1">
    <location>
        <begin position="20"/>
        <end position="31"/>
    </location>
</feature>
<gene>
    <name evidence="2" type="ORF">HO173_012379</name>
</gene>
<organism evidence="2 3">
    <name type="scientific">Letharia columbiana</name>
    <dbReference type="NCBI Taxonomy" id="112416"/>
    <lineage>
        <taxon>Eukaryota</taxon>
        <taxon>Fungi</taxon>
        <taxon>Dikarya</taxon>
        <taxon>Ascomycota</taxon>
        <taxon>Pezizomycotina</taxon>
        <taxon>Lecanoromycetes</taxon>
        <taxon>OSLEUM clade</taxon>
        <taxon>Lecanoromycetidae</taxon>
        <taxon>Lecanorales</taxon>
        <taxon>Lecanorineae</taxon>
        <taxon>Parmeliaceae</taxon>
        <taxon>Letharia</taxon>
    </lineage>
</organism>
<accession>A0A8H6CP92</accession>
<proteinExistence type="predicted"/>
<dbReference type="EMBL" id="JACCJC010000089">
    <property type="protein sequence ID" value="KAF6226711.1"/>
    <property type="molecule type" value="Genomic_DNA"/>
</dbReference>
<name>A0A8H6CP92_9LECA</name>
<dbReference type="RefSeq" id="XP_037158862.1">
    <property type="nucleotide sequence ID" value="XM_037314250.1"/>
</dbReference>
<evidence type="ECO:0000256" key="1">
    <source>
        <dbReference type="SAM" id="MobiDB-lite"/>
    </source>
</evidence>
<reference evidence="2 3" key="1">
    <citation type="journal article" date="2020" name="Genomics">
        <title>Complete, high-quality genomes from long-read metagenomic sequencing of two wolf lichen thalli reveals enigmatic genome architecture.</title>
        <authorList>
            <person name="McKenzie S.K."/>
            <person name="Walston R.F."/>
            <person name="Allen J.L."/>
        </authorList>
    </citation>
    <scope>NUCLEOTIDE SEQUENCE [LARGE SCALE GENOMIC DNA]</scope>
    <source>
        <strain evidence="2">WasteWater2</strain>
    </source>
</reference>
<sequence>MRQKPNHTKPARFSSDDSPKANTPKPTLAPTTSASILQELNCQADQYQSLGDTSHAFPGLRCVLSHLLDHLGPGHGTESWQTMYCAWVKRLGGPKKVEDLLLGFIDEDIKALQGQLITAQRLQEVKHGQPVIIDRH</sequence>
<feature type="region of interest" description="Disordered" evidence="1">
    <location>
        <begin position="1"/>
        <end position="31"/>
    </location>
</feature>
<dbReference type="GeneID" id="59294015"/>
<protein>
    <submittedName>
        <fullName evidence="2">Uncharacterized protein</fullName>
    </submittedName>
</protein>
<keyword evidence="3" id="KW-1185">Reference proteome</keyword>
<dbReference type="Proteomes" id="UP000578531">
    <property type="component" value="Unassembled WGS sequence"/>
</dbReference>
<comment type="caution">
    <text evidence="2">The sequence shown here is derived from an EMBL/GenBank/DDBJ whole genome shotgun (WGS) entry which is preliminary data.</text>
</comment>
<evidence type="ECO:0000313" key="3">
    <source>
        <dbReference type="Proteomes" id="UP000578531"/>
    </source>
</evidence>